<feature type="transmembrane region" description="Helical" evidence="8">
    <location>
        <begin position="256"/>
        <end position="274"/>
    </location>
</feature>
<keyword evidence="1" id="KW-0813">Transport</keyword>
<evidence type="ECO:0000256" key="7">
    <source>
        <dbReference type="ARBA" id="ARBA00023136"/>
    </source>
</evidence>
<sequence length="341" mass="36412">MIYGFLLLLLASFFQGSFGLGMKKYRPFSWEAFWVLFSVVGILLIPIGWTWLEVPEFMDYIRETPAEVLGLAAFCGLLWGISSILFGKAVDTVGVSLTYGVNMGISASLGSLIPLIIFGNIPVLRSFILLLVGMVIMLVGVVVITKAGLDKEKSLKTKSSPQGNAGAKAENSLSKGLIMAFLAGLGSAAMNIGFAYANKSLDIAASHGVAEINASLIPWVITLSGGFVANFVYALLMLIKNRTYRDYTAPGSGKAYVKAIVTSFVWFFALGLYAKATVMLGPIGSSVGWLAFNGLALIVSNAWGLKDGEWKGFAKPKQWLLAGNAILIVSWIVVGISNALA</sequence>
<keyword evidence="3" id="KW-0997">Cell inner membrane</keyword>
<evidence type="ECO:0000256" key="2">
    <source>
        <dbReference type="ARBA" id="ARBA00022475"/>
    </source>
</evidence>
<evidence type="ECO:0000256" key="4">
    <source>
        <dbReference type="ARBA" id="ARBA00022692"/>
    </source>
</evidence>
<proteinExistence type="predicted"/>
<keyword evidence="5" id="KW-0769">Symport</keyword>
<organism evidence="9 10">
    <name type="scientific">Paenibacillus haidiansis</name>
    <dbReference type="NCBI Taxonomy" id="1574488"/>
    <lineage>
        <taxon>Bacteria</taxon>
        <taxon>Bacillati</taxon>
        <taxon>Bacillota</taxon>
        <taxon>Bacilli</taxon>
        <taxon>Bacillales</taxon>
        <taxon>Paenibacillaceae</taxon>
        <taxon>Paenibacillus</taxon>
    </lineage>
</organism>
<reference evidence="9 10" key="1">
    <citation type="submission" date="2024-02" db="EMBL/GenBank/DDBJ databases">
        <title>A nitrogen-fixing paenibacillus bacterium.</title>
        <authorList>
            <person name="Zhang W.L."/>
            <person name="Chen S.F."/>
        </authorList>
    </citation>
    <scope>NUCLEOTIDE SEQUENCE [LARGE SCALE GENOMIC DNA]</scope>
    <source>
        <strain evidence="9 10">M1</strain>
    </source>
</reference>
<dbReference type="EMBL" id="JAZHPZ010000002">
    <property type="protein sequence ID" value="MEF2965460.1"/>
    <property type="molecule type" value="Genomic_DNA"/>
</dbReference>
<evidence type="ECO:0000256" key="3">
    <source>
        <dbReference type="ARBA" id="ARBA00022519"/>
    </source>
</evidence>
<keyword evidence="7 8" id="KW-0472">Membrane</keyword>
<dbReference type="InterPro" id="IPR004673">
    <property type="entry name" value="L-rhamnose-proton_sym_RhaT"/>
</dbReference>
<comment type="caution">
    <text evidence="9">The sequence shown here is derived from an EMBL/GenBank/DDBJ whole genome shotgun (WGS) entry which is preliminary data.</text>
</comment>
<evidence type="ECO:0000313" key="9">
    <source>
        <dbReference type="EMBL" id="MEF2965460.1"/>
    </source>
</evidence>
<dbReference type="Proteomes" id="UP001306950">
    <property type="component" value="Unassembled WGS sequence"/>
</dbReference>
<keyword evidence="6 8" id="KW-1133">Transmembrane helix</keyword>
<evidence type="ECO:0000256" key="6">
    <source>
        <dbReference type="ARBA" id="ARBA00022989"/>
    </source>
</evidence>
<gene>
    <name evidence="9" type="ORF">V3851_06400</name>
</gene>
<feature type="transmembrane region" description="Helical" evidence="8">
    <location>
        <begin position="99"/>
        <end position="121"/>
    </location>
</feature>
<feature type="transmembrane region" description="Helical" evidence="8">
    <location>
        <begin position="34"/>
        <end position="52"/>
    </location>
</feature>
<dbReference type="Pfam" id="PF06379">
    <property type="entry name" value="RhaT"/>
    <property type="match status" value="1"/>
</dbReference>
<dbReference type="RefSeq" id="WP_331845689.1">
    <property type="nucleotide sequence ID" value="NZ_JAZHPZ010000002.1"/>
</dbReference>
<keyword evidence="4 8" id="KW-0812">Transmembrane</keyword>
<keyword evidence="10" id="KW-1185">Reference proteome</keyword>
<feature type="transmembrane region" description="Helical" evidence="8">
    <location>
        <begin position="319"/>
        <end position="340"/>
    </location>
</feature>
<keyword evidence="2" id="KW-1003">Cell membrane</keyword>
<evidence type="ECO:0000256" key="8">
    <source>
        <dbReference type="SAM" id="Phobius"/>
    </source>
</evidence>
<evidence type="ECO:0000313" key="10">
    <source>
        <dbReference type="Proteomes" id="UP001306950"/>
    </source>
</evidence>
<protein>
    <submittedName>
        <fullName evidence="9">L-rhamnose/proton symporter RhaT</fullName>
    </submittedName>
</protein>
<feature type="transmembrane region" description="Helical" evidence="8">
    <location>
        <begin position="216"/>
        <end position="236"/>
    </location>
</feature>
<feature type="transmembrane region" description="Helical" evidence="8">
    <location>
        <begin position="280"/>
        <end position="299"/>
    </location>
</feature>
<feature type="transmembrane region" description="Helical" evidence="8">
    <location>
        <begin position="6"/>
        <end position="22"/>
    </location>
</feature>
<evidence type="ECO:0000256" key="1">
    <source>
        <dbReference type="ARBA" id="ARBA00022448"/>
    </source>
</evidence>
<name>A0ABU7VPP6_9BACL</name>
<feature type="transmembrane region" description="Helical" evidence="8">
    <location>
        <begin position="68"/>
        <end position="87"/>
    </location>
</feature>
<feature type="transmembrane region" description="Helical" evidence="8">
    <location>
        <begin position="127"/>
        <end position="149"/>
    </location>
</feature>
<accession>A0ABU7VPP6</accession>
<evidence type="ECO:0000256" key="5">
    <source>
        <dbReference type="ARBA" id="ARBA00022847"/>
    </source>
</evidence>
<feature type="transmembrane region" description="Helical" evidence="8">
    <location>
        <begin position="177"/>
        <end position="196"/>
    </location>
</feature>